<dbReference type="SMR" id="A0A1D6ML47"/>
<dbReference type="Proteomes" id="UP000007305">
    <property type="component" value="Chromosome 3"/>
</dbReference>
<evidence type="ECO:0000256" key="9">
    <source>
        <dbReference type="ARBA" id="ARBA00023136"/>
    </source>
</evidence>
<dbReference type="FunFam" id="3.90.550.10:FF:000262">
    <property type="entry name" value="Glycosyltransferases"/>
    <property type="match status" value="1"/>
</dbReference>
<evidence type="ECO:0000256" key="12">
    <source>
        <dbReference type="RuleBase" id="RU363127"/>
    </source>
</evidence>
<keyword evidence="7" id="KW-1133">Transmembrane helix</keyword>
<evidence type="ECO:0000256" key="2">
    <source>
        <dbReference type="ARBA" id="ARBA00007706"/>
    </source>
</evidence>
<dbReference type="GO" id="GO:0009834">
    <property type="term" value="P:plant-type secondary cell wall biogenesis"/>
    <property type="evidence" value="ECO:0000318"/>
    <property type="project" value="GO_Central"/>
</dbReference>
<reference evidence="14" key="3">
    <citation type="submission" date="2021-05" db="UniProtKB">
        <authorList>
            <consortium name="EnsemblPlants"/>
        </authorList>
    </citation>
    <scope>IDENTIFICATION</scope>
    <source>
        <strain evidence="14">cv. B73</strain>
    </source>
</reference>
<dbReference type="STRING" id="4577.A0A1D6ML47"/>
<keyword evidence="11 12" id="KW-0961">Cell wall biogenesis/degradation</keyword>
<dbReference type="InterPro" id="IPR005027">
    <property type="entry name" value="Glyco_trans_43"/>
</dbReference>
<dbReference type="KEGG" id="zma:103649736"/>
<comment type="similarity">
    <text evidence="2 12">Belongs to the glycosyltransferase 43 family.</text>
</comment>
<sequence>MEPTERSKKMVHPWINASVHFLLCFAVGALLAVAPLAATGASSASSIRSAFLGPFGDVHRAVAAPPPAAQDLGLLLIVTVTRPDDGMAQDASVARLAHTLRHVAPPLLWIVVGAKNRTATARTVQLLRGTGLMFRHLTYDATNFSGDGAGDEVDHQRNVALSHIDRHRLNGVVHFAGASSVYDLRFFQTLRQTRDFSAWPVATISNSMGASKNSSYDHPTINTSGIGFRSSLLWNSDRSLIRRNSSGATRDFMHIVQEIVTLDENKLKGIPSECFESQIMLWHMDMPTFTLKTAEEKKIQQQQNLTKSNEDPTT</sequence>
<evidence type="ECO:0000313" key="13">
    <source>
        <dbReference type="EMBL" id="ONM29934.1"/>
    </source>
</evidence>
<keyword evidence="6 12" id="KW-0735">Signal-anchor</keyword>
<keyword evidence="3" id="KW-0328">Glycosyltransferase</keyword>
<dbReference type="Pfam" id="PF03360">
    <property type="entry name" value="Glyco_transf_43"/>
    <property type="match status" value="1"/>
</dbReference>
<dbReference type="GO" id="GO:0000139">
    <property type="term" value="C:Golgi membrane"/>
    <property type="evidence" value="ECO:0000318"/>
    <property type="project" value="GO_Central"/>
</dbReference>
<evidence type="ECO:0000256" key="5">
    <source>
        <dbReference type="ARBA" id="ARBA00022692"/>
    </source>
</evidence>
<dbReference type="EnsemblPlants" id="Zm00001eb123720_T001">
    <property type="protein sequence ID" value="Zm00001eb123720_P001"/>
    <property type="gene ID" value="Zm00001eb123720"/>
</dbReference>
<proteinExistence type="inferred from homology"/>
<dbReference type="SUPFAM" id="SSF53448">
    <property type="entry name" value="Nucleotide-diphospho-sugar transferases"/>
    <property type="match status" value="1"/>
</dbReference>
<evidence type="ECO:0000256" key="10">
    <source>
        <dbReference type="ARBA" id="ARBA00023180"/>
    </source>
</evidence>
<comment type="function">
    <text evidence="12">Involved in the synthesis of glucuronoxylan hemicellulose in secondary cell walls.</text>
</comment>
<dbReference type="ExpressionAtlas" id="A0A1D6ML47">
    <property type="expression patterns" value="baseline and differential"/>
</dbReference>
<evidence type="ECO:0000256" key="6">
    <source>
        <dbReference type="ARBA" id="ARBA00022968"/>
    </source>
</evidence>
<evidence type="ECO:0000313" key="14">
    <source>
        <dbReference type="EnsemblPlants" id="Zm00001eb123720_P001"/>
    </source>
</evidence>
<keyword evidence="8 12" id="KW-0333">Golgi apparatus</keyword>
<reference evidence="14" key="2">
    <citation type="submission" date="2019-07" db="EMBL/GenBank/DDBJ databases">
        <authorList>
            <person name="Seetharam A."/>
            <person name="Woodhouse M."/>
            <person name="Cannon E."/>
        </authorList>
    </citation>
    <scope>NUCLEOTIDE SEQUENCE [LARGE SCALE GENOMIC DNA]</scope>
    <source>
        <strain evidence="14">cv. B73</strain>
    </source>
</reference>
<evidence type="ECO:0000256" key="4">
    <source>
        <dbReference type="ARBA" id="ARBA00022679"/>
    </source>
</evidence>
<dbReference type="AlphaFoldDB" id="A0A1D6ML47"/>
<dbReference type="PaxDb" id="4577-GRMZM2G040630_P01"/>
<evidence type="ECO:0000256" key="7">
    <source>
        <dbReference type="ARBA" id="ARBA00022989"/>
    </source>
</evidence>
<evidence type="ECO:0000256" key="3">
    <source>
        <dbReference type="ARBA" id="ARBA00022676"/>
    </source>
</evidence>
<keyword evidence="9" id="KW-0472">Membrane</keyword>
<dbReference type="OMA" id="WEWFINS"/>
<dbReference type="RefSeq" id="XP_008673689.1">
    <property type="nucleotide sequence ID" value="XM_008675467.3"/>
</dbReference>
<reference evidence="13 15" key="1">
    <citation type="submission" date="2015-12" db="EMBL/GenBank/DDBJ databases">
        <title>Update maize B73 reference genome by single molecule sequencing technologies.</title>
        <authorList>
            <consortium name="Maize Genome Sequencing Project"/>
            <person name="Ware D."/>
        </authorList>
    </citation>
    <scope>NUCLEOTIDE SEQUENCE [LARGE SCALE GENOMIC DNA]</scope>
    <source>
        <strain evidence="15">cv. B73</strain>
        <tissue evidence="13">Seedling</tissue>
    </source>
</reference>
<dbReference type="eggNOG" id="KOG1476">
    <property type="taxonomic scope" value="Eukaryota"/>
</dbReference>
<dbReference type="OrthoDB" id="675023at2759"/>
<dbReference type="EC" id="2.4.-.-" evidence="12"/>
<accession>A0A1D6ML47</accession>
<dbReference type="InterPro" id="IPR029044">
    <property type="entry name" value="Nucleotide-diphossugar_trans"/>
</dbReference>
<dbReference type="PANTHER" id="PTHR10896:SF32">
    <property type="entry name" value="GLUCURONOSYLTRANSFERASE OS01G0157700-RELATED"/>
    <property type="match status" value="1"/>
</dbReference>
<dbReference type="GeneID" id="103649736"/>
<evidence type="ECO:0000313" key="15">
    <source>
        <dbReference type="Proteomes" id="UP000007305"/>
    </source>
</evidence>
<dbReference type="GO" id="GO:0071555">
    <property type="term" value="P:cell wall organization"/>
    <property type="evidence" value="ECO:0007669"/>
    <property type="project" value="UniProtKB-KW"/>
</dbReference>
<keyword evidence="10" id="KW-0325">Glycoprotein</keyword>
<protein>
    <recommendedName>
        <fullName evidence="12">Glycosyltransferases</fullName>
        <ecNumber evidence="12">2.4.-.-</ecNumber>
    </recommendedName>
</protein>
<name>A0A1D6ML47_MAIZE</name>
<evidence type="ECO:0000256" key="8">
    <source>
        <dbReference type="ARBA" id="ARBA00023034"/>
    </source>
</evidence>
<dbReference type="GO" id="GO:0042285">
    <property type="term" value="F:xylosyltransferase activity"/>
    <property type="evidence" value="ECO:0000318"/>
    <property type="project" value="GO_Central"/>
</dbReference>
<dbReference type="Gene3D" id="3.90.550.10">
    <property type="entry name" value="Spore Coat Polysaccharide Biosynthesis Protein SpsA, Chain A"/>
    <property type="match status" value="1"/>
</dbReference>
<dbReference type="PANTHER" id="PTHR10896">
    <property type="entry name" value="GALACTOSYLGALACTOSYLXYLOSYLPROTEIN 3-BETA-GLUCURONOSYLTRANSFERASE BETA-1,3-GLUCURONYLTRANSFERASE"/>
    <property type="match status" value="1"/>
</dbReference>
<keyword evidence="15" id="KW-1185">Reference proteome</keyword>
<dbReference type="GO" id="GO:0010417">
    <property type="term" value="P:glucuronoxylan biosynthetic process"/>
    <property type="evidence" value="ECO:0000318"/>
    <property type="project" value="GO_Central"/>
</dbReference>
<keyword evidence="4 12" id="KW-0808">Transferase</keyword>
<evidence type="ECO:0000256" key="1">
    <source>
        <dbReference type="ARBA" id="ARBA00004323"/>
    </source>
</evidence>
<dbReference type="Gramene" id="Zm00001eb123720_T001">
    <property type="protein sequence ID" value="Zm00001eb123720_P001"/>
    <property type="gene ID" value="Zm00001eb123720"/>
</dbReference>
<dbReference type="GO" id="GO:0015018">
    <property type="term" value="F:galactosylgalactosylxylosylprotein 3-beta-glucuronosyltransferase activity"/>
    <property type="evidence" value="ECO:0007669"/>
    <property type="project" value="InterPro"/>
</dbReference>
<evidence type="ECO:0000256" key="11">
    <source>
        <dbReference type="ARBA" id="ARBA00023316"/>
    </source>
</evidence>
<keyword evidence="5" id="KW-0812">Transmembrane</keyword>
<comment type="subcellular location">
    <subcellularLocation>
        <location evidence="1 12">Golgi apparatus membrane</location>
        <topology evidence="1 12">Single-pass type II membrane protein</topology>
    </subcellularLocation>
</comment>
<organism evidence="14 15">
    <name type="scientific">Zea mays</name>
    <name type="common">Maize</name>
    <dbReference type="NCBI Taxonomy" id="4577"/>
    <lineage>
        <taxon>Eukaryota</taxon>
        <taxon>Viridiplantae</taxon>
        <taxon>Streptophyta</taxon>
        <taxon>Embryophyta</taxon>
        <taxon>Tracheophyta</taxon>
        <taxon>Spermatophyta</taxon>
        <taxon>Magnoliopsida</taxon>
        <taxon>Liliopsida</taxon>
        <taxon>Poales</taxon>
        <taxon>Poaceae</taxon>
        <taxon>PACMAD clade</taxon>
        <taxon>Panicoideae</taxon>
        <taxon>Andropogonodae</taxon>
        <taxon>Andropogoneae</taxon>
        <taxon>Tripsacinae</taxon>
        <taxon>Zea</taxon>
    </lineage>
</organism>
<dbReference type="EMBL" id="CM007649">
    <property type="protein sequence ID" value="ONM29934.1"/>
    <property type="molecule type" value="Genomic_DNA"/>
</dbReference>
<gene>
    <name evidence="14" type="primary">LOC103649736</name>
    <name evidence="13" type="ORF">ZEAMMB73_Zm00001d039781</name>
</gene>